<dbReference type="EMBL" id="JAINUG010000196">
    <property type="protein sequence ID" value="KAJ8388314.1"/>
    <property type="molecule type" value="Genomic_DNA"/>
</dbReference>
<evidence type="ECO:0000313" key="4">
    <source>
        <dbReference type="EMBL" id="KAJ8388314.1"/>
    </source>
</evidence>
<keyword evidence="5" id="KW-1185">Reference proteome</keyword>
<dbReference type="Pfam" id="PF17664">
    <property type="entry name" value="HOATZ-like"/>
    <property type="match status" value="1"/>
</dbReference>
<comment type="caution">
    <text evidence="4">The sequence shown here is derived from an EMBL/GenBank/DDBJ whole genome shotgun (WGS) entry which is preliminary data.</text>
</comment>
<evidence type="ECO:0000256" key="1">
    <source>
        <dbReference type="ARBA" id="ARBA00023451"/>
    </source>
</evidence>
<reference evidence="4" key="1">
    <citation type="journal article" date="2023" name="Science">
        <title>Genome structures resolve the early diversification of teleost fishes.</title>
        <authorList>
            <person name="Parey E."/>
            <person name="Louis A."/>
            <person name="Montfort J."/>
            <person name="Bouchez O."/>
            <person name="Roques C."/>
            <person name="Iampietro C."/>
            <person name="Lluch J."/>
            <person name="Castinel A."/>
            <person name="Donnadieu C."/>
            <person name="Desvignes T."/>
            <person name="Floi Bucao C."/>
            <person name="Jouanno E."/>
            <person name="Wen M."/>
            <person name="Mejri S."/>
            <person name="Dirks R."/>
            <person name="Jansen H."/>
            <person name="Henkel C."/>
            <person name="Chen W.J."/>
            <person name="Zahm M."/>
            <person name="Cabau C."/>
            <person name="Klopp C."/>
            <person name="Thompson A.W."/>
            <person name="Robinson-Rechavi M."/>
            <person name="Braasch I."/>
            <person name="Lecointre G."/>
            <person name="Bobe J."/>
            <person name="Postlethwait J.H."/>
            <person name="Berthelot C."/>
            <person name="Roest Crollius H."/>
            <person name="Guiguen Y."/>
        </authorList>
    </citation>
    <scope>NUCLEOTIDE SEQUENCE</scope>
    <source>
        <strain evidence="4">NC1722</strain>
    </source>
</reference>
<feature type="region of interest" description="Disordered" evidence="3">
    <location>
        <begin position="130"/>
        <end position="160"/>
    </location>
</feature>
<gene>
    <name evidence="4" type="ORF">AAFF_G00134680</name>
</gene>
<evidence type="ECO:0000256" key="2">
    <source>
        <dbReference type="ARBA" id="ARBA00023657"/>
    </source>
</evidence>
<organism evidence="4 5">
    <name type="scientific">Aldrovandia affinis</name>
    <dbReference type="NCBI Taxonomy" id="143900"/>
    <lineage>
        <taxon>Eukaryota</taxon>
        <taxon>Metazoa</taxon>
        <taxon>Chordata</taxon>
        <taxon>Craniata</taxon>
        <taxon>Vertebrata</taxon>
        <taxon>Euteleostomi</taxon>
        <taxon>Actinopterygii</taxon>
        <taxon>Neopterygii</taxon>
        <taxon>Teleostei</taxon>
        <taxon>Notacanthiformes</taxon>
        <taxon>Halosauridae</taxon>
        <taxon>Aldrovandia</taxon>
    </lineage>
</organism>
<evidence type="ECO:0000256" key="3">
    <source>
        <dbReference type="SAM" id="MobiDB-lite"/>
    </source>
</evidence>
<proteinExistence type="inferred from homology"/>
<dbReference type="PANTHER" id="PTHR47231">
    <property type="entry name" value="UPF0722 PROTEIN C11ORF88"/>
    <property type="match status" value="1"/>
</dbReference>
<dbReference type="GO" id="GO:0060271">
    <property type="term" value="P:cilium assembly"/>
    <property type="evidence" value="ECO:0007669"/>
    <property type="project" value="InterPro"/>
</dbReference>
<feature type="compositionally biased region" description="Basic and acidic residues" evidence="3">
    <location>
        <begin position="144"/>
        <end position="160"/>
    </location>
</feature>
<name>A0AAD7RQ51_9TELE</name>
<accession>A0AAD7RQ51</accession>
<dbReference type="PANTHER" id="PTHR47231:SF1">
    <property type="entry name" value="CILIA- AND FLAGELLA-ASSOCIATED PROTEIN HOATZ"/>
    <property type="match status" value="1"/>
</dbReference>
<sequence length="160" mass="18776">MSENQDSADLELEKHFTVFAGSSQEDVAYAKVFWNSVTLQPPLESRLVSADISQRLKVARNPQQYVSTGHEPPMLDLRSEENLCAAYRKQQAEDRKRYLEMAKHRDEIITLLQRQREERIKKEMISLPYKPNQYDGYQRQPPFKHPEDIQQDIKDVQGLD</sequence>
<protein>
    <recommendedName>
        <fullName evidence="2">Cilia- and flagella-associated protein HOATZ</fullName>
    </recommendedName>
</protein>
<dbReference type="Proteomes" id="UP001221898">
    <property type="component" value="Unassembled WGS sequence"/>
</dbReference>
<evidence type="ECO:0000313" key="5">
    <source>
        <dbReference type="Proteomes" id="UP001221898"/>
    </source>
</evidence>
<dbReference type="AlphaFoldDB" id="A0AAD7RQ51"/>
<comment type="similarity">
    <text evidence="1">Belongs to the HOATZ family.</text>
</comment>
<dbReference type="InterPro" id="IPR040681">
    <property type="entry name" value="HOATZ-like"/>
</dbReference>